<accession>A0ABX0Y2T9</accession>
<evidence type="ECO:0000256" key="2">
    <source>
        <dbReference type="SAM" id="MobiDB-lite"/>
    </source>
</evidence>
<dbReference type="InterPro" id="IPR029068">
    <property type="entry name" value="Glyas_Bleomycin-R_OHBP_Dase"/>
</dbReference>
<reference evidence="4 5" key="1">
    <citation type="submission" date="2020-03" db="EMBL/GenBank/DDBJ databases">
        <title>WGS of the type strain of Planosporangium spp.</title>
        <authorList>
            <person name="Thawai C."/>
        </authorList>
    </citation>
    <scope>NUCLEOTIDE SEQUENCE [LARGE SCALE GENOMIC DNA]</scope>
    <source>
        <strain evidence="4 5">TBRC 5610</strain>
    </source>
</reference>
<feature type="compositionally biased region" description="Low complexity" evidence="2">
    <location>
        <begin position="16"/>
        <end position="34"/>
    </location>
</feature>
<dbReference type="EMBL" id="JAATVY010000013">
    <property type="protein sequence ID" value="NJC71659.1"/>
    <property type="molecule type" value="Genomic_DNA"/>
</dbReference>
<keyword evidence="5" id="KW-1185">Reference proteome</keyword>
<evidence type="ECO:0000313" key="4">
    <source>
        <dbReference type="EMBL" id="NJC71659.1"/>
    </source>
</evidence>
<dbReference type="InterPro" id="IPR037523">
    <property type="entry name" value="VOC_core"/>
</dbReference>
<protein>
    <submittedName>
        <fullName evidence="4">VOC family protein</fullName>
    </submittedName>
</protein>
<dbReference type="Gene3D" id="3.10.180.10">
    <property type="entry name" value="2,3-Dihydroxybiphenyl 1,2-Dioxygenase, domain 1"/>
    <property type="match status" value="1"/>
</dbReference>
<dbReference type="PANTHER" id="PTHR43048:SF3">
    <property type="entry name" value="METHYLMALONYL-COA EPIMERASE, MITOCHONDRIAL"/>
    <property type="match status" value="1"/>
</dbReference>
<feature type="domain" description="VOC" evidence="3">
    <location>
        <begin position="96"/>
        <end position="213"/>
    </location>
</feature>
<gene>
    <name evidence="4" type="ORF">HC031_18315</name>
</gene>
<dbReference type="Pfam" id="PF00903">
    <property type="entry name" value="Glyoxalase"/>
    <property type="match status" value="1"/>
</dbReference>
<organism evidence="4 5">
    <name type="scientific">Planosporangium thailandense</name>
    <dbReference type="NCBI Taxonomy" id="765197"/>
    <lineage>
        <taxon>Bacteria</taxon>
        <taxon>Bacillati</taxon>
        <taxon>Actinomycetota</taxon>
        <taxon>Actinomycetes</taxon>
        <taxon>Micromonosporales</taxon>
        <taxon>Micromonosporaceae</taxon>
        <taxon>Planosporangium</taxon>
    </lineage>
</organism>
<feature type="region of interest" description="Disordered" evidence="2">
    <location>
        <begin position="1"/>
        <end position="87"/>
    </location>
</feature>
<dbReference type="InterPro" id="IPR051785">
    <property type="entry name" value="MMCE/EMCE_epimerase"/>
</dbReference>
<name>A0ABX0Y2T9_9ACTN</name>
<dbReference type="Proteomes" id="UP000722989">
    <property type="component" value="Unassembled WGS sequence"/>
</dbReference>
<dbReference type="PROSITE" id="PS51819">
    <property type="entry name" value="VOC"/>
    <property type="match status" value="1"/>
</dbReference>
<evidence type="ECO:0000313" key="5">
    <source>
        <dbReference type="Proteomes" id="UP000722989"/>
    </source>
</evidence>
<dbReference type="PANTHER" id="PTHR43048">
    <property type="entry name" value="METHYLMALONYL-COA EPIMERASE"/>
    <property type="match status" value="1"/>
</dbReference>
<proteinExistence type="predicted"/>
<comment type="caution">
    <text evidence="4">The sequence shown here is derived from an EMBL/GenBank/DDBJ whole genome shotgun (WGS) entry which is preliminary data.</text>
</comment>
<feature type="compositionally biased region" description="Low complexity" evidence="2">
    <location>
        <begin position="52"/>
        <end position="73"/>
    </location>
</feature>
<dbReference type="SUPFAM" id="SSF54593">
    <property type="entry name" value="Glyoxalase/Bleomycin resistance protein/Dihydroxybiphenyl dioxygenase"/>
    <property type="match status" value="1"/>
</dbReference>
<evidence type="ECO:0000256" key="1">
    <source>
        <dbReference type="ARBA" id="ARBA00022723"/>
    </source>
</evidence>
<evidence type="ECO:0000259" key="3">
    <source>
        <dbReference type="PROSITE" id="PS51819"/>
    </source>
</evidence>
<dbReference type="InterPro" id="IPR004360">
    <property type="entry name" value="Glyas_Fos-R_dOase_dom"/>
</dbReference>
<keyword evidence="1" id="KW-0479">Metal-binding</keyword>
<sequence>MSAGDVAGGEPDVVDARPAAPAAVEPAGPVVPAGGLFIGNAEPPAEDANGRAGTAAPAGAGAGTAPPAGAAATPPDPYVAPYLADAPDDEPQGLDGVHNVGVTVIVSDLGRSLTFYRDLLGLTEIDGGQGSAILASGNARILLRQVADTPPVDRRVVHLNLEVDDVHEAYERLRRHGVEFMHPPRVVNKGEQLEQWAATLRDPDGHAIALTHWEDRV</sequence>